<keyword evidence="9" id="KW-1185">Reference proteome</keyword>
<dbReference type="Proteomes" id="UP000256373">
    <property type="component" value="Unassembled WGS sequence"/>
</dbReference>
<sequence>MQNFTLAGFGNRVVAQIIDTLIVGVAMSVLIVPLFGLGGLAGTFDNDFAALLGGLAILPLLLIGFLGPIVYEVFMLSSPRRATIGKSLMKIQVRDEYGNGLTLGAAIGRTLIKYLTLNFCFLLWLWPLFNKEEQALHDLIVRDFVVRD</sequence>
<evidence type="ECO:0000256" key="6">
    <source>
        <dbReference type="SAM" id="Phobius"/>
    </source>
</evidence>
<reference evidence="8 9" key="1">
    <citation type="submission" date="2018-07" db="EMBL/GenBank/DDBJ databases">
        <title>Dyadobacter roseus sp. nov., isolated from rose rhizosphere soil.</title>
        <authorList>
            <person name="Chen L."/>
        </authorList>
    </citation>
    <scope>NUCLEOTIDE SEQUENCE [LARGE SCALE GENOMIC DNA]</scope>
    <source>
        <strain evidence="8 9">RS19</strain>
    </source>
</reference>
<accession>A0A3D8YCC0</accession>
<evidence type="ECO:0000256" key="3">
    <source>
        <dbReference type="ARBA" id="ARBA00022692"/>
    </source>
</evidence>
<feature type="transmembrane region" description="Helical" evidence="6">
    <location>
        <begin position="48"/>
        <end position="71"/>
    </location>
</feature>
<comment type="caution">
    <text evidence="8">The sequence shown here is derived from an EMBL/GenBank/DDBJ whole genome shotgun (WGS) entry which is preliminary data.</text>
</comment>
<keyword evidence="5 6" id="KW-0472">Membrane</keyword>
<feature type="transmembrane region" description="Helical" evidence="6">
    <location>
        <begin position="21"/>
        <end position="42"/>
    </location>
</feature>
<evidence type="ECO:0000313" key="9">
    <source>
        <dbReference type="Proteomes" id="UP000256373"/>
    </source>
</evidence>
<dbReference type="InterPro" id="IPR010432">
    <property type="entry name" value="RDD"/>
</dbReference>
<keyword evidence="3 6" id="KW-0812">Transmembrane</keyword>
<evidence type="ECO:0000256" key="2">
    <source>
        <dbReference type="ARBA" id="ARBA00022475"/>
    </source>
</evidence>
<comment type="subcellular location">
    <subcellularLocation>
        <location evidence="1">Cell membrane</location>
        <topology evidence="1">Multi-pass membrane protein</topology>
    </subcellularLocation>
</comment>
<organism evidence="8 9">
    <name type="scientific">Dyadobacter luteus</name>
    <dbReference type="NCBI Taxonomy" id="2259619"/>
    <lineage>
        <taxon>Bacteria</taxon>
        <taxon>Pseudomonadati</taxon>
        <taxon>Bacteroidota</taxon>
        <taxon>Cytophagia</taxon>
        <taxon>Cytophagales</taxon>
        <taxon>Spirosomataceae</taxon>
        <taxon>Dyadobacter</taxon>
    </lineage>
</organism>
<evidence type="ECO:0000259" key="7">
    <source>
        <dbReference type="Pfam" id="PF06271"/>
    </source>
</evidence>
<protein>
    <recommendedName>
        <fullName evidence="7">RDD domain-containing protein</fullName>
    </recommendedName>
</protein>
<name>A0A3D8YCC0_9BACT</name>
<dbReference type="InterPro" id="IPR051791">
    <property type="entry name" value="Pra-immunoreactive"/>
</dbReference>
<evidence type="ECO:0000313" key="8">
    <source>
        <dbReference type="EMBL" id="REA61315.1"/>
    </source>
</evidence>
<dbReference type="GO" id="GO:0005886">
    <property type="term" value="C:plasma membrane"/>
    <property type="evidence" value="ECO:0007669"/>
    <property type="project" value="UniProtKB-SubCell"/>
</dbReference>
<keyword evidence="4 6" id="KW-1133">Transmembrane helix</keyword>
<gene>
    <name evidence="8" type="ORF">DSL64_12785</name>
</gene>
<dbReference type="PANTHER" id="PTHR36115">
    <property type="entry name" value="PROLINE-RICH ANTIGEN HOMOLOG-RELATED"/>
    <property type="match status" value="1"/>
</dbReference>
<evidence type="ECO:0000256" key="4">
    <source>
        <dbReference type="ARBA" id="ARBA00022989"/>
    </source>
</evidence>
<dbReference type="RefSeq" id="WP_115831288.1">
    <property type="nucleotide sequence ID" value="NZ_QNUL01000008.1"/>
</dbReference>
<evidence type="ECO:0000256" key="1">
    <source>
        <dbReference type="ARBA" id="ARBA00004651"/>
    </source>
</evidence>
<dbReference type="OrthoDB" id="9793824at2"/>
<proteinExistence type="predicted"/>
<feature type="domain" description="RDD" evidence="7">
    <location>
        <begin position="6"/>
        <end position="141"/>
    </location>
</feature>
<evidence type="ECO:0000256" key="5">
    <source>
        <dbReference type="ARBA" id="ARBA00023136"/>
    </source>
</evidence>
<keyword evidence="2" id="KW-1003">Cell membrane</keyword>
<dbReference type="AlphaFoldDB" id="A0A3D8YCC0"/>
<dbReference type="PANTHER" id="PTHR36115:SF4">
    <property type="entry name" value="MEMBRANE PROTEIN"/>
    <property type="match status" value="1"/>
</dbReference>
<dbReference type="EMBL" id="QNUL01000008">
    <property type="protein sequence ID" value="REA61315.1"/>
    <property type="molecule type" value="Genomic_DNA"/>
</dbReference>
<dbReference type="Pfam" id="PF06271">
    <property type="entry name" value="RDD"/>
    <property type="match status" value="1"/>
</dbReference>